<keyword evidence="3" id="KW-0804">Transcription</keyword>
<evidence type="ECO:0000259" key="4">
    <source>
        <dbReference type="PROSITE" id="PS51077"/>
    </source>
</evidence>
<dbReference type="PROSITE" id="PS51078">
    <property type="entry name" value="ICLR_ED"/>
    <property type="match status" value="1"/>
</dbReference>
<dbReference type="InterPro" id="IPR005471">
    <property type="entry name" value="Tscrpt_reg_IclR_N"/>
</dbReference>
<evidence type="ECO:0000256" key="3">
    <source>
        <dbReference type="ARBA" id="ARBA00023163"/>
    </source>
</evidence>
<dbReference type="AlphaFoldDB" id="A0A4U5JD12"/>
<feature type="domain" description="HTH iclR-type" evidence="4">
    <location>
        <begin position="8"/>
        <end position="67"/>
    </location>
</feature>
<dbReference type="Gene3D" id="3.30.450.40">
    <property type="match status" value="1"/>
</dbReference>
<comment type="caution">
    <text evidence="6">The sequence shown here is derived from an EMBL/GenBank/DDBJ whole genome shotgun (WGS) entry which is preliminary data.</text>
</comment>
<dbReference type="GO" id="GO:0003700">
    <property type="term" value="F:DNA-binding transcription factor activity"/>
    <property type="evidence" value="ECO:0007669"/>
    <property type="project" value="TreeGrafter"/>
</dbReference>
<feature type="domain" description="IclR-ED" evidence="5">
    <location>
        <begin position="68"/>
        <end position="251"/>
    </location>
</feature>
<dbReference type="Gene3D" id="1.10.10.10">
    <property type="entry name" value="Winged helix-like DNA-binding domain superfamily/Winged helix DNA-binding domain"/>
    <property type="match status" value="1"/>
</dbReference>
<dbReference type="PANTHER" id="PTHR30136:SF35">
    <property type="entry name" value="HTH-TYPE TRANSCRIPTIONAL REGULATOR RV1719"/>
    <property type="match status" value="1"/>
</dbReference>
<keyword evidence="7" id="KW-1185">Reference proteome</keyword>
<proteinExistence type="predicted"/>
<organism evidence="6 7">
    <name type="scientific">Natronomonas salsuginis</name>
    <dbReference type="NCBI Taxonomy" id="2217661"/>
    <lineage>
        <taxon>Archaea</taxon>
        <taxon>Methanobacteriati</taxon>
        <taxon>Methanobacteriota</taxon>
        <taxon>Stenosarchaea group</taxon>
        <taxon>Halobacteria</taxon>
        <taxon>Halobacteriales</taxon>
        <taxon>Natronomonadaceae</taxon>
        <taxon>Natronomonas</taxon>
    </lineage>
</organism>
<name>A0A4U5JD12_9EURY</name>
<dbReference type="SMART" id="SM00346">
    <property type="entry name" value="HTH_ICLR"/>
    <property type="match status" value="1"/>
</dbReference>
<keyword evidence="1" id="KW-0805">Transcription regulation</keyword>
<dbReference type="SUPFAM" id="SSF55781">
    <property type="entry name" value="GAF domain-like"/>
    <property type="match status" value="1"/>
</dbReference>
<dbReference type="InterPro" id="IPR036390">
    <property type="entry name" value="WH_DNA-bd_sf"/>
</dbReference>
<dbReference type="InterPro" id="IPR014757">
    <property type="entry name" value="Tscrpt_reg_IclR_C"/>
</dbReference>
<reference evidence="6 7" key="1">
    <citation type="submission" date="2019-04" db="EMBL/GenBank/DDBJ databases">
        <title>Natronomonas sp. F20-122 a newhaloarchaeon isolated from a saline saltern of Isla Bacuta, Huelva, Spain.</title>
        <authorList>
            <person name="Duran-Viseras A."/>
            <person name="Sanchez-Porro C."/>
            <person name="Ventosa A."/>
        </authorList>
    </citation>
    <scope>NUCLEOTIDE SEQUENCE [LARGE SCALE GENOMIC DNA]</scope>
    <source>
        <strain evidence="6 7">F20-122</strain>
    </source>
</reference>
<keyword evidence="2" id="KW-0238">DNA-binding</keyword>
<dbReference type="Pfam" id="PF01614">
    <property type="entry name" value="IclR_C"/>
    <property type="match status" value="1"/>
</dbReference>
<dbReference type="GO" id="GO:0003677">
    <property type="term" value="F:DNA binding"/>
    <property type="evidence" value="ECO:0007669"/>
    <property type="project" value="UniProtKB-KW"/>
</dbReference>
<dbReference type="SUPFAM" id="SSF46785">
    <property type="entry name" value="Winged helix' DNA-binding domain"/>
    <property type="match status" value="1"/>
</dbReference>
<dbReference type="Proteomes" id="UP000308037">
    <property type="component" value="Unassembled WGS sequence"/>
</dbReference>
<dbReference type="InterPro" id="IPR036388">
    <property type="entry name" value="WH-like_DNA-bd_sf"/>
</dbReference>
<dbReference type="InterPro" id="IPR050707">
    <property type="entry name" value="HTH_MetabolicPath_Reg"/>
</dbReference>
<dbReference type="OrthoDB" id="14763at2157"/>
<protein>
    <submittedName>
        <fullName evidence="6">IclR family transcriptional regulator</fullName>
    </submittedName>
</protein>
<evidence type="ECO:0000256" key="2">
    <source>
        <dbReference type="ARBA" id="ARBA00023125"/>
    </source>
</evidence>
<dbReference type="Pfam" id="PF09339">
    <property type="entry name" value="HTH_IclR"/>
    <property type="match status" value="1"/>
</dbReference>
<evidence type="ECO:0000313" key="6">
    <source>
        <dbReference type="EMBL" id="TKR26171.1"/>
    </source>
</evidence>
<dbReference type="InterPro" id="IPR029016">
    <property type="entry name" value="GAF-like_dom_sf"/>
</dbReference>
<sequence length="253" mass="28424">MQRTDPPLRTVARAFDVIELLWESNGATLAEVTRRLDLPKSTVHDYLRTLEMVGYVTRIDDIYQVSYRFLTTGGRLRNRSRFFQTARPVVHRLADETGEVASIGIEEDGECVILHAMRGEQSLELGIYPGLRIPMHAHATGKVLLAHLPEAYAEEAIFSGGLEAVTDHTITDVDRMKRELETIRERGYAADWDEQILGMGTVSVPIVIDDELIGSISVSGPTGRIEDDDYREELLKRVREAANTIVVGYQYGH</sequence>
<dbReference type="PANTHER" id="PTHR30136">
    <property type="entry name" value="HELIX-TURN-HELIX TRANSCRIPTIONAL REGULATOR, ICLR FAMILY"/>
    <property type="match status" value="1"/>
</dbReference>
<dbReference type="GO" id="GO:0045892">
    <property type="term" value="P:negative regulation of DNA-templated transcription"/>
    <property type="evidence" value="ECO:0007669"/>
    <property type="project" value="TreeGrafter"/>
</dbReference>
<accession>A0A4U5JD12</accession>
<dbReference type="PROSITE" id="PS51077">
    <property type="entry name" value="HTH_ICLR"/>
    <property type="match status" value="1"/>
</dbReference>
<gene>
    <name evidence="6" type="ORF">DM868_06670</name>
</gene>
<dbReference type="EMBL" id="QKNX01000002">
    <property type="protein sequence ID" value="TKR26171.1"/>
    <property type="molecule type" value="Genomic_DNA"/>
</dbReference>
<dbReference type="RefSeq" id="WP_137276087.1">
    <property type="nucleotide sequence ID" value="NZ_QKNX01000002.1"/>
</dbReference>
<evidence type="ECO:0000259" key="5">
    <source>
        <dbReference type="PROSITE" id="PS51078"/>
    </source>
</evidence>
<evidence type="ECO:0000313" key="7">
    <source>
        <dbReference type="Proteomes" id="UP000308037"/>
    </source>
</evidence>
<evidence type="ECO:0000256" key="1">
    <source>
        <dbReference type="ARBA" id="ARBA00023015"/>
    </source>
</evidence>